<sequence>ATELAKYEKKAQLIEKLKRNGHKTDLLAKTLPAVNSNVPPVTPKVIEKNIDTSPKKHTTVKIEPLHFNIGNDNQQSNRAKDAPRDEAVNTVNSTFRSDNSVQTDLQIVPHKQMFSFTREESDLPPQIPNHLLR</sequence>
<name>A0A821NKJ1_9BILA</name>
<accession>A0A821NKJ1</accession>
<organism evidence="1 2">
    <name type="scientific">Rotaria socialis</name>
    <dbReference type="NCBI Taxonomy" id="392032"/>
    <lineage>
        <taxon>Eukaryota</taxon>
        <taxon>Metazoa</taxon>
        <taxon>Spiralia</taxon>
        <taxon>Gnathifera</taxon>
        <taxon>Rotifera</taxon>
        <taxon>Eurotatoria</taxon>
        <taxon>Bdelloidea</taxon>
        <taxon>Philodinida</taxon>
        <taxon>Philodinidae</taxon>
        <taxon>Rotaria</taxon>
    </lineage>
</organism>
<proteinExistence type="predicted"/>
<evidence type="ECO:0000313" key="1">
    <source>
        <dbReference type="EMBL" id="CAF4790006.1"/>
    </source>
</evidence>
<comment type="caution">
    <text evidence="1">The sequence shown here is derived from an EMBL/GenBank/DDBJ whole genome shotgun (WGS) entry which is preliminary data.</text>
</comment>
<feature type="non-terminal residue" evidence="1">
    <location>
        <position position="1"/>
    </location>
</feature>
<reference evidence="1" key="1">
    <citation type="submission" date="2021-02" db="EMBL/GenBank/DDBJ databases">
        <authorList>
            <person name="Nowell W R."/>
        </authorList>
    </citation>
    <scope>NUCLEOTIDE SEQUENCE</scope>
</reference>
<protein>
    <submittedName>
        <fullName evidence="1">Uncharacterized protein</fullName>
    </submittedName>
</protein>
<dbReference type="AlphaFoldDB" id="A0A821NKJ1"/>
<evidence type="ECO:0000313" key="2">
    <source>
        <dbReference type="Proteomes" id="UP000663873"/>
    </source>
</evidence>
<feature type="non-terminal residue" evidence="1">
    <location>
        <position position="133"/>
    </location>
</feature>
<gene>
    <name evidence="1" type="ORF">UJA718_LOCUS40792</name>
</gene>
<dbReference type="EMBL" id="CAJOBP010046121">
    <property type="protein sequence ID" value="CAF4790006.1"/>
    <property type="molecule type" value="Genomic_DNA"/>
</dbReference>
<dbReference type="Proteomes" id="UP000663873">
    <property type="component" value="Unassembled WGS sequence"/>
</dbReference>
<keyword evidence="2" id="KW-1185">Reference proteome</keyword>